<accession>A0ACB5RNE0</accession>
<organism evidence="1 2">
    <name type="scientific">Neofusicoccum parvum</name>
    <dbReference type="NCBI Taxonomy" id="310453"/>
    <lineage>
        <taxon>Eukaryota</taxon>
        <taxon>Fungi</taxon>
        <taxon>Dikarya</taxon>
        <taxon>Ascomycota</taxon>
        <taxon>Pezizomycotina</taxon>
        <taxon>Dothideomycetes</taxon>
        <taxon>Dothideomycetes incertae sedis</taxon>
        <taxon>Botryosphaeriales</taxon>
        <taxon>Botryosphaeriaceae</taxon>
        <taxon>Neofusicoccum</taxon>
    </lineage>
</organism>
<dbReference type="EMBL" id="BSXG01000001">
    <property type="protein sequence ID" value="GME22020.1"/>
    <property type="molecule type" value="Genomic_DNA"/>
</dbReference>
<reference evidence="1" key="1">
    <citation type="submission" date="2024-09" db="EMBL/GenBank/DDBJ databases">
        <title>Draft Genome Sequences of Neofusicoccum parvum.</title>
        <authorList>
            <person name="Ashida A."/>
            <person name="Camagna M."/>
            <person name="Tanaka A."/>
            <person name="Takemoto D."/>
        </authorList>
    </citation>
    <scope>NUCLEOTIDE SEQUENCE</scope>
    <source>
        <strain evidence="1">PPO83</strain>
    </source>
</reference>
<name>A0ACB5RNE0_9PEZI</name>
<proteinExistence type="predicted"/>
<protein>
    <submittedName>
        <fullName evidence="1">High-affinity nicotinic acid transporter protein</fullName>
    </submittedName>
</protein>
<keyword evidence="2" id="KW-1185">Reference proteome</keyword>
<evidence type="ECO:0000313" key="2">
    <source>
        <dbReference type="Proteomes" id="UP001165186"/>
    </source>
</evidence>
<evidence type="ECO:0000313" key="1">
    <source>
        <dbReference type="EMBL" id="GME22020.1"/>
    </source>
</evidence>
<dbReference type="Proteomes" id="UP001165186">
    <property type="component" value="Unassembled WGS sequence"/>
</dbReference>
<comment type="caution">
    <text evidence="1">The sequence shown here is derived from an EMBL/GenBank/DDBJ whole genome shotgun (WGS) entry which is preliminary data.</text>
</comment>
<gene>
    <name evidence="1" type="primary">g12307</name>
    <name evidence="1" type="ORF">NpPPO83_00012307</name>
</gene>
<sequence length="488" mass="54003">MADPKTFTDDPKLEFAETRSDASDIDYEAEKKLLWKMDWIILPTIAPLYVFSFLDRVNIGNARLYGLEEDLGLSSMQFSIAISLFFVTYVCVEIPSNLVIKRIGPSRWIAFITFVWGIVATLTGLVQNFGGLVACRLVLGIFEGGFVPGIIVYLTLFYTKKEMALRIAFFMVSAPTAGAFGGLLAYGIGHMDGILGHRGWRWIFILEGIPTCILAIIVFFIMADGPETAKFLSPDEKALLRLRQKRCTGWTESSEVLHKEDVYRALLDWKLWMFCVSGFGSATTLYGYATFLPTIIHGIDPSYSTAMVQVMTIPCYCAGGIVSLFVAYASDRLQFRGGIAAGMGLISCTGYVILLSTDDSSAGYAGCFLIPLGIYTMSGLSLTWLTTNNPRYGKRVTAVAMGTMSVNCGGIMMSYIYPKDEGPRYHRGHAITLSLTLVSICAIAFLSWYFARANRRRAAGKEDHKIAGMTDEQIEELGDRNPRFVYTA</sequence>